<feature type="compositionally biased region" description="Basic residues" evidence="1">
    <location>
        <begin position="100"/>
        <end position="109"/>
    </location>
</feature>
<dbReference type="AlphaFoldDB" id="Q847U5"/>
<name>Q847U5_ASTYP</name>
<feature type="compositionally biased region" description="Low complexity" evidence="1">
    <location>
        <begin position="110"/>
        <end position="120"/>
    </location>
</feature>
<protein>
    <submittedName>
        <fullName evidence="2">Uncharacterized protein</fullName>
    </submittedName>
</protein>
<sequence length="304" mass="34013">MSRFSMRLGRRCSTFPTRFWRSTRRSWTEHWPACEKPANARISTVERPASSATWCAAISPTTQIPNYMQNWSSLSPSSWPACWSSWPTSRSTAPWTPASKRSRPTRRSRTASTRSRISSSGKARSADRTWRPVPAWASVASTSSSPSARLWSHEFSTTSASTPTVWTRSPNWSAASKTRRRSSLKFVRSLWPFITRSWAISMELVSWTNRSLSCARNDGASRRRTSRSSTSVVAVAILCSASRTPRSSTLTPRCPAPANCPIRNWTMSATGNSPGRMCKFVSRFVPALFPLCSRSISSTLRRSI</sequence>
<reference evidence="2" key="1">
    <citation type="journal article" date="2003" name="J. Bacteriol.">
        <title>Identification and characterization of phytoplasmal genes, employing a novel method of isolating phytoplasmal genomic DNA.</title>
        <authorList>
            <person name="Melamed S."/>
            <person name="Tanne E."/>
            <person name="Ben-Haim R."/>
            <person name="Edelbaum O."/>
            <person name="Yogev D."/>
            <person name="Sela I."/>
        </authorList>
    </citation>
    <scope>NUCLEOTIDE SEQUENCE</scope>
</reference>
<evidence type="ECO:0000313" key="2">
    <source>
        <dbReference type="EMBL" id="AAO61941.1"/>
    </source>
</evidence>
<evidence type="ECO:0000256" key="1">
    <source>
        <dbReference type="SAM" id="MobiDB-lite"/>
    </source>
</evidence>
<dbReference type="EMBL" id="AY191277">
    <property type="protein sequence ID" value="AAO61941.1"/>
    <property type="molecule type" value="Genomic_DNA"/>
</dbReference>
<proteinExistence type="predicted"/>
<feature type="region of interest" description="Disordered" evidence="1">
    <location>
        <begin position="86"/>
        <end position="129"/>
    </location>
</feature>
<accession>Q847U5</accession>
<organism evidence="2">
    <name type="scientific">Aster yellows phytoplasma</name>
    <dbReference type="NCBI Taxonomy" id="35779"/>
    <lineage>
        <taxon>Bacteria</taxon>
        <taxon>Bacillati</taxon>
        <taxon>Mycoplasmatota</taxon>
        <taxon>Mollicutes</taxon>
        <taxon>Acholeplasmatales</taxon>
        <taxon>Acholeplasmataceae</taxon>
        <taxon>Candidatus Phytoplasma</taxon>
        <taxon>16SrI (Aster yellows group)</taxon>
    </lineage>
</organism>